<keyword evidence="1" id="KW-0812">Transmembrane</keyword>
<dbReference type="GO" id="GO:0000139">
    <property type="term" value="C:Golgi membrane"/>
    <property type="evidence" value="ECO:0007669"/>
    <property type="project" value="InterPro"/>
</dbReference>
<feature type="transmembrane region" description="Helical" evidence="1">
    <location>
        <begin position="6"/>
        <end position="25"/>
    </location>
</feature>
<name>A0AAV5TCC9_9BILA</name>
<keyword evidence="3" id="KW-1185">Reference proteome</keyword>
<protein>
    <submittedName>
        <fullName evidence="2">Uncharacterized protein</fullName>
    </submittedName>
</protein>
<evidence type="ECO:0000313" key="3">
    <source>
        <dbReference type="Proteomes" id="UP001432027"/>
    </source>
</evidence>
<dbReference type="Proteomes" id="UP001432027">
    <property type="component" value="Unassembled WGS sequence"/>
</dbReference>
<comment type="caution">
    <text evidence="2">The sequence shown here is derived from an EMBL/GenBank/DDBJ whole genome shotgun (WGS) entry which is preliminary data.</text>
</comment>
<proteinExistence type="predicted"/>
<evidence type="ECO:0000313" key="2">
    <source>
        <dbReference type="EMBL" id="GMS93207.1"/>
    </source>
</evidence>
<dbReference type="GO" id="GO:0006506">
    <property type="term" value="P:GPI anchor biosynthetic process"/>
    <property type="evidence" value="ECO:0007669"/>
    <property type="project" value="TreeGrafter"/>
</dbReference>
<feature type="non-terminal residue" evidence="2">
    <location>
        <position position="1"/>
    </location>
</feature>
<keyword evidence="1" id="KW-1133">Transmembrane helix</keyword>
<dbReference type="PANTHER" id="PTHR12892">
    <property type="entry name" value="FGF RECEPTOR ACTIVATING PROTEIN 1"/>
    <property type="match status" value="1"/>
</dbReference>
<gene>
    <name evidence="2" type="ORF">PENTCL1PPCAC_15382</name>
</gene>
<feature type="non-terminal residue" evidence="2">
    <location>
        <position position="74"/>
    </location>
</feature>
<sequence length="74" mass="8419">VSVREALSEYATVLAVIVFVATQLYEMRNYWGVMSCANHDYFVELNPEFEECYRPAEAEVRPAPVVDRISSAKS</sequence>
<accession>A0AAV5TCC9</accession>
<dbReference type="PANTHER" id="PTHR12892:SF16">
    <property type="entry name" value="TRANSMEMBRANE PROTEIN"/>
    <property type="match status" value="1"/>
</dbReference>
<dbReference type="AlphaFoldDB" id="A0AAV5TCC9"/>
<dbReference type="GO" id="GO:0005789">
    <property type="term" value="C:endoplasmic reticulum membrane"/>
    <property type="evidence" value="ECO:0007669"/>
    <property type="project" value="TreeGrafter"/>
</dbReference>
<organism evidence="2 3">
    <name type="scientific">Pristionchus entomophagus</name>
    <dbReference type="NCBI Taxonomy" id="358040"/>
    <lineage>
        <taxon>Eukaryota</taxon>
        <taxon>Metazoa</taxon>
        <taxon>Ecdysozoa</taxon>
        <taxon>Nematoda</taxon>
        <taxon>Chromadorea</taxon>
        <taxon>Rhabditida</taxon>
        <taxon>Rhabditina</taxon>
        <taxon>Diplogasteromorpha</taxon>
        <taxon>Diplogasteroidea</taxon>
        <taxon>Neodiplogasteridae</taxon>
        <taxon>Pristionchus</taxon>
    </lineage>
</organism>
<dbReference type="EMBL" id="BTSX01000004">
    <property type="protein sequence ID" value="GMS93207.1"/>
    <property type="molecule type" value="Genomic_DNA"/>
</dbReference>
<keyword evidence="1" id="KW-0472">Membrane</keyword>
<dbReference type="InterPro" id="IPR039545">
    <property type="entry name" value="PGAP2"/>
</dbReference>
<reference evidence="2" key="1">
    <citation type="submission" date="2023-10" db="EMBL/GenBank/DDBJ databases">
        <title>Genome assembly of Pristionchus species.</title>
        <authorList>
            <person name="Yoshida K."/>
            <person name="Sommer R.J."/>
        </authorList>
    </citation>
    <scope>NUCLEOTIDE SEQUENCE</scope>
    <source>
        <strain evidence="2">RS0144</strain>
    </source>
</reference>
<evidence type="ECO:0000256" key="1">
    <source>
        <dbReference type="SAM" id="Phobius"/>
    </source>
</evidence>